<feature type="region of interest" description="Disordered" evidence="1">
    <location>
        <begin position="88"/>
        <end position="109"/>
    </location>
</feature>
<evidence type="ECO:0008006" key="4">
    <source>
        <dbReference type="Google" id="ProtNLM"/>
    </source>
</evidence>
<protein>
    <recommendedName>
        <fullName evidence="4">Transposase</fullName>
    </recommendedName>
</protein>
<sequence length="177" mass="19558">MLAAIRCPGARELHTTIRFVSGIEAANWAEPDGNQVNAIAGVDTSICVHLRQRFQVDAPSLASLHRGGLKVPPNGTAFAVQSMRRVSHESRKGIAKTPQNQRSPDRQKLPIARERATERALTTFDRIFSLCRLKLTRRSKWRQAQAHWAPIAQPIPSNESLGDPQSLEGGMVSFGLF</sequence>
<gene>
    <name evidence="2" type="ORF">R69776_03477</name>
</gene>
<proteinExistence type="predicted"/>
<name>A0ABM8RNR6_9BURK</name>
<dbReference type="EMBL" id="CAJNBH010000009">
    <property type="protein sequence ID" value="CAE6763293.1"/>
    <property type="molecule type" value="Genomic_DNA"/>
</dbReference>
<reference evidence="2 3" key="1">
    <citation type="submission" date="2021-02" db="EMBL/GenBank/DDBJ databases">
        <authorList>
            <person name="Vanwijnsberghe S."/>
        </authorList>
    </citation>
    <scope>NUCLEOTIDE SEQUENCE [LARGE SCALE GENOMIC DNA]</scope>
    <source>
        <strain evidence="2 3">R-69776</strain>
    </source>
</reference>
<dbReference type="Proteomes" id="UP000673821">
    <property type="component" value="Unassembled WGS sequence"/>
</dbReference>
<evidence type="ECO:0000313" key="3">
    <source>
        <dbReference type="Proteomes" id="UP000673821"/>
    </source>
</evidence>
<keyword evidence="3" id="KW-1185">Reference proteome</keyword>
<accession>A0ABM8RNR6</accession>
<evidence type="ECO:0000313" key="2">
    <source>
        <dbReference type="EMBL" id="CAE6763293.1"/>
    </source>
</evidence>
<organism evidence="2 3">
    <name type="scientific">Paraburkholderia nemoris</name>
    <dbReference type="NCBI Taxonomy" id="2793076"/>
    <lineage>
        <taxon>Bacteria</taxon>
        <taxon>Pseudomonadati</taxon>
        <taxon>Pseudomonadota</taxon>
        <taxon>Betaproteobacteria</taxon>
        <taxon>Burkholderiales</taxon>
        <taxon>Burkholderiaceae</taxon>
        <taxon>Paraburkholderia</taxon>
    </lineage>
</organism>
<comment type="caution">
    <text evidence="2">The sequence shown here is derived from an EMBL/GenBank/DDBJ whole genome shotgun (WGS) entry which is preliminary data.</text>
</comment>
<evidence type="ECO:0000256" key="1">
    <source>
        <dbReference type="SAM" id="MobiDB-lite"/>
    </source>
</evidence>